<reference evidence="10 11" key="1">
    <citation type="submission" date="2020-07" db="EMBL/GenBank/DDBJ databases">
        <authorList>
            <person name="Feng H."/>
        </authorList>
    </citation>
    <scope>NUCLEOTIDE SEQUENCE [LARGE SCALE GENOMIC DNA]</scope>
    <source>
        <strain evidence="11">s-10</strain>
    </source>
</reference>
<evidence type="ECO:0000256" key="5">
    <source>
        <dbReference type="ARBA" id="ARBA00013131"/>
    </source>
</evidence>
<dbReference type="InterPro" id="IPR051013">
    <property type="entry name" value="MBL_superfamily_lactonases"/>
</dbReference>
<keyword evidence="8" id="KW-0862">Zinc</keyword>
<dbReference type="PANTHER" id="PTHR42978">
    <property type="entry name" value="QUORUM-QUENCHING LACTONASE YTNP-RELATED-RELATED"/>
    <property type="match status" value="1"/>
</dbReference>
<dbReference type="InterPro" id="IPR001279">
    <property type="entry name" value="Metallo-B-lactamas"/>
</dbReference>
<organism evidence="10 11">
    <name type="scientific">Paenactinomyces guangxiensis</name>
    <dbReference type="NCBI Taxonomy" id="1490290"/>
    <lineage>
        <taxon>Bacteria</taxon>
        <taxon>Bacillati</taxon>
        <taxon>Bacillota</taxon>
        <taxon>Bacilli</taxon>
        <taxon>Bacillales</taxon>
        <taxon>Thermoactinomycetaceae</taxon>
        <taxon>Paenactinomyces</taxon>
    </lineage>
</organism>
<evidence type="ECO:0000256" key="8">
    <source>
        <dbReference type="ARBA" id="ARBA00022833"/>
    </source>
</evidence>
<dbReference type="SUPFAM" id="SSF56281">
    <property type="entry name" value="Metallo-hydrolase/oxidoreductase"/>
    <property type="match status" value="1"/>
</dbReference>
<evidence type="ECO:0000259" key="9">
    <source>
        <dbReference type="SMART" id="SM00849"/>
    </source>
</evidence>
<name>A0A7W2A828_9BACL</name>
<comment type="cofactor">
    <cofactor evidence="2">
        <name>Zn(2+)</name>
        <dbReference type="ChEBI" id="CHEBI:29105"/>
    </cofactor>
</comment>
<dbReference type="Proteomes" id="UP000535491">
    <property type="component" value="Unassembled WGS sequence"/>
</dbReference>
<comment type="similarity">
    <text evidence="3">Belongs to the metallo-beta-lactamase superfamily.</text>
</comment>
<dbReference type="SMART" id="SM00849">
    <property type="entry name" value="Lactamase_B"/>
    <property type="match status" value="1"/>
</dbReference>
<dbReference type="GO" id="GO:0102007">
    <property type="term" value="F:acyl-L-homoserine-lactone lactonohydrolase activity"/>
    <property type="evidence" value="ECO:0007669"/>
    <property type="project" value="UniProtKB-EC"/>
</dbReference>
<keyword evidence="7" id="KW-0378">Hydrolase</keyword>
<dbReference type="AlphaFoldDB" id="A0A7W2A828"/>
<keyword evidence="11" id="KW-1185">Reference proteome</keyword>
<evidence type="ECO:0000313" key="10">
    <source>
        <dbReference type="EMBL" id="MBA4495166.1"/>
    </source>
</evidence>
<dbReference type="InterPro" id="IPR036866">
    <property type="entry name" value="RibonucZ/Hydroxyglut_hydro"/>
</dbReference>
<dbReference type="EC" id="3.1.1.81" evidence="5"/>
<gene>
    <name evidence="10" type="ORF">H1191_12705</name>
</gene>
<evidence type="ECO:0000256" key="7">
    <source>
        <dbReference type="ARBA" id="ARBA00022801"/>
    </source>
</evidence>
<comment type="caution">
    <text evidence="10">The sequence shown here is derived from an EMBL/GenBank/DDBJ whole genome shotgun (WGS) entry which is preliminary data.</text>
</comment>
<evidence type="ECO:0000313" key="11">
    <source>
        <dbReference type="Proteomes" id="UP000535491"/>
    </source>
</evidence>
<proteinExistence type="inferred from homology"/>
<dbReference type="NCBIfam" id="NF045699">
    <property type="entry name" value="AHLLactAiiA"/>
    <property type="match status" value="1"/>
</dbReference>
<comment type="catalytic activity">
    <reaction evidence="1">
        <text>an N-acyl-L-homoserine lactone + H2O = an N-acyl-L-homoserine + H(+)</text>
        <dbReference type="Rhea" id="RHEA:22576"/>
        <dbReference type="ChEBI" id="CHEBI:15377"/>
        <dbReference type="ChEBI" id="CHEBI:15378"/>
        <dbReference type="ChEBI" id="CHEBI:55474"/>
        <dbReference type="ChEBI" id="CHEBI:58921"/>
        <dbReference type="EC" id="3.1.1.81"/>
    </reaction>
</comment>
<dbReference type="PANTHER" id="PTHR42978:SF7">
    <property type="entry name" value="METALLO-HYDROLASE RV2300C-RELATED"/>
    <property type="match status" value="1"/>
</dbReference>
<evidence type="ECO:0000256" key="4">
    <source>
        <dbReference type="ARBA" id="ARBA00011245"/>
    </source>
</evidence>
<evidence type="ECO:0000256" key="2">
    <source>
        <dbReference type="ARBA" id="ARBA00001947"/>
    </source>
</evidence>
<dbReference type="Gene3D" id="3.60.15.10">
    <property type="entry name" value="Ribonuclease Z/Hydroxyacylglutathione hydrolase-like"/>
    <property type="match status" value="1"/>
</dbReference>
<feature type="domain" description="Metallo-beta-lactamase" evidence="9">
    <location>
        <begin position="34"/>
        <end position="237"/>
    </location>
</feature>
<dbReference type="CDD" id="cd07729">
    <property type="entry name" value="AHL_lactonase_MBL-fold"/>
    <property type="match status" value="1"/>
</dbReference>
<keyword evidence="6" id="KW-0479">Metal-binding</keyword>
<protein>
    <recommendedName>
        <fullName evidence="5">quorum-quenching N-acyl-homoserine lactonase</fullName>
        <ecNumber evidence="5">3.1.1.81</ecNumber>
    </recommendedName>
</protein>
<evidence type="ECO:0000256" key="6">
    <source>
        <dbReference type="ARBA" id="ARBA00022723"/>
    </source>
</evidence>
<evidence type="ECO:0000256" key="3">
    <source>
        <dbReference type="ARBA" id="ARBA00007749"/>
    </source>
</evidence>
<dbReference type="InterPro" id="IPR054870">
    <property type="entry name" value="AHLLactAiiA"/>
</dbReference>
<dbReference type="RefSeq" id="WP_181752405.1">
    <property type="nucleotide sequence ID" value="NZ_JACEIQ010000012.1"/>
</dbReference>
<dbReference type="GO" id="GO:0046872">
    <property type="term" value="F:metal ion binding"/>
    <property type="evidence" value="ECO:0007669"/>
    <property type="project" value="UniProtKB-KW"/>
</dbReference>
<sequence length="252" mass="28484">MTVKKLYFLPAGHCYLDHSAINRNFTPGQLVELPVWSFLLETTDGPILIDTGMPDAFVNNPHYYKGTRREDLVVPNMTENDTIVSVLKRVGYHADDIQMVICSHLHLDHAGGNSHFRNTPILIQRDEYDAAMEDDDYSPPECRLPELQYQIIEGDHEVAPGINILFTPGHSPGHQSVLVTTEKSGPVLLTIDVAYTRENFENGVPFLSFDSELTSKSIQLTQELIKDIQPSIVFFGHDRDQAKECRTFPDFL</sequence>
<evidence type="ECO:0000256" key="1">
    <source>
        <dbReference type="ARBA" id="ARBA00000450"/>
    </source>
</evidence>
<accession>A0A7W2A828</accession>
<dbReference type="Pfam" id="PF00753">
    <property type="entry name" value="Lactamase_B"/>
    <property type="match status" value="1"/>
</dbReference>
<dbReference type="EMBL" id="JACEIQ010000012">
    <property type="protein sequence ID" value="MBA4495166.1"/>
    <property type="molecule type" value="Genomic_DNA"/>
</dbReference>
<comment type="subunit">
    <text evidence="4">Monomer.</text>
</comment>